<dbReference type="Proteomes" id="UP000063236">
    <property type="component" value="Unassembled WGS sequence"/>
</dbReference>
<dbReference type="InterPro" id="IPR050300">
    <property type="entry name" value="GDXG_lipolytic_enzyme"/>
</dbReference>
<proteinExistence type="predicted"/>
<comment type="caution">
    <text evidence="3">The sequence shown here is derived from an EMBL/GenBank/DDBJ whole genome shotgun (WGS) entry which is preliminary data.</text>
</comment>
<dbReference type="AlphaFoldDB" id="A0AAW3P8R7"/>
<name>A0AAW3P8R7_9BURK</name>
<dbReference type="Gene3D" id="3.40.50.1820">
    <property type="entry name" value="alpha/beta hydrolase"/>
    <property type="match status" value="1"/>
</dbReference>
<evidence type="ECO:0000256" key="1">
    <source>
        <dbReference type="ARBA" id="ARBA00022801"/>
    </source>
</evidence>
<organism evidence="3 4">
    <name type="scientific">Burkholderia diffusa</name>
    <dbReference type="NCBI Taxonomy" id="488732"/>
    <lineage>
        <taxon>Bacteria</taxon>
        <taxon>Pseudomonadati</taxon>
        <taxon>Pseudomonadota</taxon>
        <taxon>Betaproteobacteria</taxon>
        <taxon>Burkholderiales</taxon>
        <taxon>Burkholderiaceae</taxon>
        <taxon>Burkholderia</taxon>
        <taxon>Burkholderia cepacia complex</taxon>
    </lineage>
</organism>
<dbReference type="InterPro" id="IPR049492">
    <property type="entry name" value="BD-FAE-like_dom"/>
</dbReference>
<evidence type="ECO:0000259" key="2">
    <source>
        <dbReference type="Pfam" id="PF20434"/>
    </source>
</evidence>
<evidence type="ECO:0000313" key="3">
    <source>
        <dbReference type="EMBL" id="KWF46507.1"/>
    </source>
</evidence>
<dbReference type="PANTHER" id="PTHR48081">
    <property type="entry name" value="AB HYDROLASE SUPERFAMILY PROTEIN C4A8.06C"/>
    <property type="match status" value="1"/>
</dbReference>
<reference evidence="3 4" key="1">
    <citation type="submission" date="2015-11" db="EMBL/GenBank/DDBJ databases">
        <title>Expanding the genomic diversity of Burkholderia species for the development of highly accurate diagnostics.</title>
        <authorList>
            <person name="Sahl J."/>
            <person name="Keim P."/>
            <person name="Wagner D."/>
        </authorList>
    </citation>
    <scope>NUCLEOTIDE SEQUENCE [LARGE SCALE GENOMIC DNA]</scope>
    <source>
        <strain evidence="3 4">MSMB378WGS</strain>
    </source>
</reference>
<keyword evidence="1" id="KW-0378">Hydrolase</keyword>
<accession>A0AAW3P8R7</accession>
<dbReference type="Pfam" id="PF20434">
    <property type="entry name" value="BD-FAE"/>
    <property type="match status" value="1"/>
</dbReference>
<dbReference type="GO" id="GO:0016787">
    <property type="term" value="F:hydrolase activity"/>
    <property type="evidence" value="ECO:0007669"/>
    <property type="project" value="UniProtKB-KW"/>
</dbReference>
<sequence>MTILYRGMNRAALDAAYLNTKAIPDFPAVLASCQARSAALYDATPGQRDLRYGARAAQRFDWLRCGEPDAPLFVFIHGGYWQHCAKEDFAYAAAGPLAHGFDVVLAEYTLAPTASMTEIVGEIGALLDHLAADPDGIGTAGRPIHLSGHSAGGHLTAVHRAHPAVVSALAISPLVDLEPISLCVLDDKLKLTAQEIAAYSPLYHIGPGAPTVVAVGAAELPELVRHAHEYADACEAAGERIARAWLSGMQHFTVLDDLAKPESAMLAALQAIAPR</sequence>
<gene>
    <name evidence="3" type="ORF">WL88_24525</name>
</gene>
<dbReference type="InterPro" id="IPR029058">
    <property type="entry name" value="AB_hydrolase_fold"/>
</dbReference>
<dbReference type="SUPFAM" id="SSF53474">
    <property type="entry name" value="alpha/beta-Hydrolases"/>
    <property type="match status" value="1"/>
</dbReference>
<protein>
    <submittedName>
        <fullName evidence="3">Esterase</fullName>
    </submittedName>
</protein>
<feature type="domain" description="BD-FAE-like" evidence="2">
    <location>
        <begin position="69"/>
        <end position="158"/>
    </location>
</feature>
<dbReference type="RefSeq" id="WP_059537484.1">
    <property type="nucleotide sequence ID" value="NZ_LOXI01000012.1"/>
</dbReference>
<dbReference type="PANTHER" id="PTHR48081:SF33">
    <property type="entry name" value="KYNURENINE FORMAMIDASE"/>
    <property type="match status" value="1"/>
</dbReference>
<evidence type="ECO:0000313" key="4">
    <source>
        <dbReference type="Proteomes" id="UP000063236"/>
    </source>
</evidence>
<dbReference type="EMBL" id="LPJV01000059">
    <property type="protein sequence ID" value="KWF46507.1"/>
    <property type="molecule type" value="Genomic_DNA"/>
</dbReference>